<dbReference type="PROSITE" id="PS50894">
    <property type="entry name" value="HPT"/>
    <property type="match status" value="1"/>
</dbReference>
<dbReference type="InterPro" id="IPR036641">
    <property type="entry name" value="HPT_dom_sf"/>
</dbReference>
<feature type="modified residue" description="Phosphohistidine" evidence="6">
    <location>
        <position position="50"/>
    </location>
</feature>
<dbReference type="PANTHER" id="PTHR43395">
    <property type="entry name" value="SENSOR HISTIDINE KINASE CHEA"/>
    <property type="match status" value="1"/>
</dbReference>
<dbReference type="Gene3D" id="2.40.50.180">
    <property type="entry name" value="CheA-289, Domain 4"/>
    <property type="match status" value="1"/>
</dbReference>
<dbReference type="Gene3D" id="1.10.287.560">
    <property type="entry name" value="Histidine kinase CheA-like, homodimeric domain"/>
    <property type="match status" value="1"/>
</dbReference>
<evidence type="ECO:0000256" key="4">
    <source>
        <dbReference type="ARBA" id="ARBA00022679"/>
    </source>
</evidence>
<evidence type="ECO:0000259" key="12">
    <source>
        <dbReference type="PROSITE" id="PS50894"/>
    </source>
</evidence>
<dbReference type="InterPro" id="IPR002545">
    <property type="entry name" value="CheW-lke_dom"/>
</dbReference>
<evidence type="ECO:0000256" key="3">
    <source>
        <dbReference type="ARBA" id="ARBA00022553"/>
    </source>
</evidence>
<dbReference type="Gene3D" id="3.30.565.10">
    <property type="entry name" value="Histidine kinase-like ATPase, C-terminal domain"/>
    <property type="match status" value="1"/>
</dbReference>
<dbReference type="InterPro" id="IPR008207">
    <property type="entry name" value="Sig_transdc_His_kin_Hpt_dom"/>
</dbReference>
<dbReference type="PROSITE" id="PS50110">
    <property type="entry name" value="RESPONSE_REGULATORY"/>
    <property type="match status" value="1"/>
</dbReference>
<dbReference type="AlphaFoldDB" id="A0A975B9S0"/>
<dbReference type="SUPFAM" id="SSF55874">
    <property type="entry name" value="ATPase domain of HSP90 chaperone/DNA topoisomerase II/histidine kinase"/>
    <property type="match status" value="1"/>
</dbReference>
<dbReference type="PRINTS" id="PR00344">
    <property type="entry name" value="BCTRLSENSOR"/>
</dbReference>
<dbReference type="GO" id="GO:0000155">
    <property type="term" value="F:phosphorelay sensor kinase activity"/>
    <property type="evidence" value="ECO:0007669"/>
    <property type="project" value="InterPro"/>
</dbReference>
<gene>
    <name evidence="13" type="ORF">dnl_35160</name>
</gene>
<protein>
    <recommendedName>
        <fullName evidence="2">histidine kinase</fullName>
        <ecNumber evidence="2">2.7.13.3</ecNumber>
    </recommendedName>
</protein>
<dbReference type="Pfam" id="PF02518">
    <property type="entry name" value="HATPase_c"/>
    <property type="match status" value="1"/>
</dbReference>
<dbReference type="InterPro" id="IPR004105">
    <property type="entry name" value="CheA-like_dim"/>
</dbReference>
<dbReference type="GO" id="GO:0006935">
    <property type="term" value="P:chemotaxis"/>
    <property type="evidence" value="ECO:0007669"/>
    <property type="project" value="UniProtKB-KW"/>
</dbReference>
<dbReference type="InterPro" id="IPR001789">
    <property type="entry name" value="Sig_transdc_resp-reg_receiver"/>
</dbReference>
<sequence>MGKYLDENLQIFVDESLEQILEIENELLSIEEKGGNLDETAVNKVYRAAHSIKGGAGFLGFDNIKKLTHEMENVLGKIRNREILPESSVISILLLSSDALGNLIKDIENSNDQDISIYIDKLNLLTNVQESGESISLPDAVVNEENEEPVNEKPAEEPPEEEPAEECKTIVSDENEYASILSNMESDHLQTSLRVNIKLLDSLMILAGEMVLSRNQLVQAISGNDRRALEVSGQRIDLITSQLQEAIMHTRMQPVRYIFDKFPRVVRDLAKQLNKNIDIYIEGKEVELDKSIIENLNDPMTHLIRNAADHGIESPDARIRQGKKPVGKISLRAYHDAGQVNIEISDDGKGMDCEQIARYAVNKGLITEEMAGTMSAREKLNLVFLPGLSTRDNITEMSGRGVGMDVVKTNLDRLGGFIDINSKPEKGTIIRIKLPLTLAIIQSLLISSKKERYAIPQANVVELMRVPQSLFKDKIDNVGGARVVRLRDKLIPLVTLSSILGMESKDSPLPDSYIKTGINIVIVSTGVIKYGIIVDDIHDSEEIVIKPLGRHLKKCRGYSGATILGNGRVALILDVGTLSQMAELTSIPASEHSIEMNDEKNPGDALEKQTFLIFKNSQTAHFAVPLELVERIEKVQCRDIEFIGGQRIYQSRGAGIPLFDIGEVAHVETFKPEKEALVIIFFVAGKDVGILAVPPIDSVRAVCSIDETTLRQPGIMGSVIINSKTMLIVDVIDLIEHLHPEWFSVKKKTKYADDVKKMILLAEDSKFFRNQIKCAIENEGYYVVEAEDGLAGMDYLNANGENISLVVTDLEMPNLDGFEFAKQIRQDKRFSKLPVIAVSSLAGKDDIEYAKICGVDEYQIKLNREKLIECIHNYLR</sequence>
<dbReference type="KEGG" id="dli:dnl_35160"/>
<feature type="region of interest" description="Disordered" evidence="8">
    <location>
        <begin position="135"/>
        <end position="165"/>
    </location>
</feature>
<dbReference type="Pfam" id="PF00072">
    <property type="entry name" value="Response_reg"/>
    <property type="match status" value="1"/>
</dbReference>
<evidence type="ECO:0000313" key="13">
    <source>
        <dbReference type="EMBL" id="QTA81185.1"/>
    </source>
</evidence>
<dbReference type="InterPro" id="IPR037006">
    <property type="entry name" value="CheA-like_homodim_sf"/>
</dbReference>
<dbReference type="Pfam" id="PF01584">
    <property type="entry name" value="CheW"/>
    <property type="match status" value="2"/>
</dbReference>
<feature type="domain" description="HPt" evidence="12">
    <location>
        <begin position="1"/>
        <end position="107"/>
    </location>
</feature>
<dbReference type="SMART" id="SM00448">
    <property type="entry name" value="REC"/>
    <property type="match status" value="1"/>
</dbReference>
<dbReference type="InterPro" id="IPR036890">
    <property type="entry name" value="HATPase_C_sf"/>
</dbReference>
<dbReference type="RefSeq" id="WP_207687254.1">
    <property type="nucleotide sequence ID" value="NZ_CP061799.1"/>
</dbReference>
<dbReference type="SUPFAM" id="SSF50341">
    <property type="entry name" value="CheW-like"/>
    <property type="match status" value="2"/>
</dbReference>
<keyword evidence="3 7" id="KW-0597">Phosphoprotein</keyword>
<dbReference type="SMART" id="SM01231">
    <property type="entry name" value="H-kinase_dim"/>
    <property type="match status" value="1"/>
</dbReference>
<dbReference type="Gene3D" id="2.30.30.40">
    <property type="entry name" value="SH3 Domains"/>
    <property type="match status" value="1"/>
</dbReference>
<evidence type="ECO:0000259" key="10">
    <source>
        <dbReference type="PROSITE" id="PS50110"/>
    </source>
</evidence>
<proteinExistence type="predicted"/>
<dbReference type="SUPFAM" id="SSF52172">
    <property type="entry name" value="CheY-like"/>
    <property type="match status" value="1"/>
</dbReference>
<dbReference type="InterPro" id="IPR004358">
    <property type="entry name" value="Sig_transdc_His_kin-like_C"/>
</dbReference>
<evidence type="ECO:0000259" key="9">
    <source>
        <dbReference type="PROSITE" id="PS50109"/>
    </source>
</evidence>
<dbReference type="GO" id="GO:0005524">
    <property type="term" value="F:ATP binding"/>
    <property type="evidence" value="ECO:0007669"/>
    <property type="project" value="UniProtKB-KW"/>
</dbReference>
<dbReference type="InterPro" id="IPR003594">
    <property type="entry name" value="HATPase_dom"/>
</dbReference>
<dbReference type="CDD" id="cd16916">
    <property type="entry name" value="HATPase_CheA-like"/>
    <property type="match status" value="1"/>
</dbReference>
<keyword evidence="14" id="KW-1185">Reference proteome</keyword>
<dbReference type="PROSITE" id="PS50851">
    <property type="entry name" value="CHEW"/>
    <property type="match status" value="1"/>
</dbReference>
<dbReference type="InterPro" id="IPR011006">
    <property type="entry name" value="CheY-like_superfamily"/>
</dbReference>
<dbReference type="GO" id="GO:0005737">
    <property type="term" value="C:cytoplasm"/>
    <property type="evidence" value="ECO:0007669"/>
    <property type="project" value="InterPro"/>
</dbReference>
<evidence type="ECO:0000256" key="2">
    <source>
        <dbReference type="ARBA" id="ARBA00012438"/>
    </source>
</evidence>
<dbReference type="EC" id="2.7.13.3" evidence="2"/>
<dbReference type="SMART" id="SM00260">
    <property type="entry name" value="CheW"/>
    <property type="match status" value="2"/>
</dbReference>
<dbReference type="CDD" id="cd00088">
    <property type="entry name" value="HPT"/>
    <property type="match status" value="1"/>
</dbReference>
<dbReference type="InterPro" id="IPR036097">
    <property type="entry name" value="HisK_dim/P_sf"/>
</dbReference>
<dbReference type="SMART" id="SM00387">
    <property type="entry name" value="HATPase_c"/>
    <property type="match status" value="1"/>
</dbReference>
<dbReference type="CDD" id="cd00731">
    <property type="entry name" value="CheA_reg"/>
    <property type="match status" value="1"/>
</dbReference>
<evidence type="ECO:0000313" key="14">
    <source>
        <dbReference type="Proteomes" id="UP000663720"/>
    </source>
</evidence>
<evidence type="ECO:0000256" key="7">
    <source>
        <dbReference type="PROSITE-ProRule" id="PRU00169"/>
    </source>
</evidence>
<dbReference type="EMBL" id="CP061799">
    <property type="protein sequence ID" value="QTA81185.1"/>
    <property type="molecule type" value="Genomic_DNA"/>
</dbReference>
<dbReference type="FunFam" id="3.30.565.10:FF:000016">
    <property type="entry name" value="Chemotaxis protein CheA, putative"/>
    <property type="match status" value="1"/>
</dbReference>
<accession>A0A975B9S0</accession>
<dbReference type="SMART" id="SM00073">
    <property type="entry name" value="HPT"/>
    <property type="match status" value="1"/>
</dbReference>
<feature type="modified residue" description="4-aspartylphosphate" evidence="7">
    <location>
        <position position="809"/>
    </location>
</feature>
<feature type="domain" description="Response regulatory" evidence="10">
    <location>
        <begin position="758"/>
        <end position="876"/>
    </location>
</feature>
<feature type="domain" description="Histidine kinase" evidence="9">
    <location>
        <begin position="234"/>
        <end position="438"/>
    </location>
</feature>
<dbReference type="InterPro" id="IPR051315">
    <property type="entry name" value="Bact_Chemotaxis_CheA"/>
</dbReference>
<dbReference type="InterPro" id="IPR036061">
    <property type="entry name" value="CheW-like_dom_sf"/>
</dbReference>
<evidence type="ECO:0000259" key="11">
    <source>
        <dbReference type="PROSITE" id="PS50851"/>
    </source>
</evidence>
<feature type="domain" description="CheW-like" evidence="11">
    <location>
        <begin position="440"/>
        <end position="584"/>
    </location>
</feature>
<evidence type="ECO:0000256" key="5">
    <source>
        <dbReference type="ARBA" id="ARBA00022777"/>
    </source>
</evidence>
<dbReference type="SUPFAM" id="SSF47226">
    <property type="entry name" value="Histidine-containing phosphotransfer domain, HPT domain"/>
    <property type="match status" value="1"/>
</dbReference>
<dbReference type="InterPro" id="IPR005467">
    <property type="entry name" value="His_kinase_dom"/>
</dbReference>
<evidence type="ECO:0000256" key="6">
    <source>
        <dbReference type="PROSITE-ProRule" id="PRU00110"/>
    </source>
</evidence>
<dbReference type="Gene3D" id="1.20.120.160">
    <property type="entry name" value="HPT domain"/>
    <property type="match status" value="1"/>
</dbReference>
<dbReference type="Pfam" id="PF01627">
    <property type="entry name" value="Hpt"/>
    <property type="match status" value="1"/>
</dbReference>
<evidence type="ECO:0000256" key="8">
    <source>
        <dbReference type="SAM" id="MobiDB-lite"/>
    </source>
</evidence>
<comment type="catalytic activity">
    <reaction evidence="1">
        <text>ATP + protein L-histidine = ADP + protein N-phospho-L-histidine.</text>
        <dbReference type="EC" id="2.7.13.3"/>
    </reaction>
</comment>
<keyword evidence="5 13" id="KW-0418">Kinase</keyword>
<reference evidence="13" key="1">
    <citation type="journal article" date="2021" name="Microb. Physiol.">
        <title>Proteogenomic Insights into the Physiology of Marine, Sulfate-Reducing, Filamentous Desulfonema limicola and Desulfonema magnum.</title>
        <authorList>
            <person name="Schnaars V."/>
            <person name="Wohlbrand L."/>
            <person name="Scheve S."/>
            <person name="Hinrichs C."/>
            <person name="Reinhardt R."/>
            <person name="Rabus R."/>
        </authorList>
    </citation>
    <scope>NUCLEOTIDE SEQUENCE</scope>
    <source>
        <strain evidence="13">5ac10</strain>
    </source>
</reference>
<name>A0A975B9S0_9BACT</name>
<dbReference type="SUPFAM" id="SSF47384">
    <property type="entry name" value="Homodimeric domain of signal transducing histidine kinase"/>
    <property type="match status" value="1"/>
</dbReference>
<dbReference type="Proteomes" id="UP000663720">
    <property type="component" value="Chromosome"/>
</dbReference>
<dbReference type="PROSITE" id="PS50109">
    <property type="entry name" value="HIS_KIN"/>
    <property type="match status" value="1"/>
</dbReference>
<organism evidence="13 14">
    <name type="scientific">Desulfonema limicola</name>
    <dbReference type="NCBI Taxonomy" id="45656"/>
    <lineage>
        <taxon>Bacteria</taxon>
        <taxon>Pseudomonadati</taxon>
        <taxon>Thermodesulfobacteriota</taxon>
        <taxon>Desulfobacteria</taxon>
        <taxon>Desulfobacterales</taxon>
        <taxon>Desulfococcaceae</taxon>
        <taxon>Desulfonema</taxon>
    </lineage>
</organism>
<evidence type="ECO:0000256" key="1">
    <source>
        <dbReference type="ARBA" id="ARBA00000085"/>
    </source>
</evidence>
<keyword evidence="4" id="KW-0808">Transferase</keyword>
<dbReference type="PANTHER" id="PTHR43395:SF1">
    <property type="entry name" value="CHEMOTAXIS PROTEIN CHEA"/>
    <property type="match status" value="1"/>
</dbReference>
<dbReference type="Pfam" id="PF02895">
    <property type="entry name" value="H-kinase_dim"/>
    <property type="match status" value="1"/>
</dbReference>
<dbReference type="Gene3D" id="3.40.50.2300">
    <property type="match status" value="1"/>
</dbReference>